<dbReference type="FunFam" id="2.10.110.10:FF:000005">
    <property type="entry name" value="Testin isoform 1"/>
    <property type="match status" value="1"/>
</dbReference>
<evidence type="ECO:0000256" key="2">
    <source>
        <dbReference type="ARBA" id="ARBA00008268"/>
    </source>
</evidence>
<dbReference type="SUPFAM" id="SSF57716">
    <property type="entry name" value="Glucocorticoid receptor-like (DNA-binding domain)"/>
    <property type="match status" value="1"/>
</dbReference>
<evidence type="ECO:0000256" key="8">
    <source>
        <dbReference type="ARBA" id="ARBA00023038"/>
    </source>
</evidence>
<feature type="compositionally biased region" description="Low complexity" evidence="11">
    <location>
        <begin position="374"/>
        <end position="387"/>
    </location>
</feature>
<feature type="region of interest" description="Disordered" evidence="11">
    <location>
        <begin position="324"/>
        <end position="362"/>
    </location>
</feature>
<evidence type="ECO:0000256" key="1">
    <source>
        <dbReference type="ARBA" id="ARBA00004413"/>
    </source>
</evidence>
<dbReference type="PANTHER" id="PTHR24211">
    <property type="entry name" value="LIM DOMAIN-CONTAINING PROTEIN"/>
    <property type="match status" value="1"/>
</dbReference>
<dbReference type="SMART" id="SM00132">
    <property type="entry name" value="LIM"/>
    <property type="match status" value="2"/>
</dbReference>
<dbReference type="PROSITE" id="PS50023">
    <property type="entry name" value="LIM_DOMAIN_2"/>
    <property type="match status" value="1"/>
</dbReference>
<keyword evidence="8 10" id="KW-0440">LIM domain</keyword>
<dbReference type="Gene3D" id="2.10.110.10">
    <property type="entry name" value="Cysteine Rich Protein"/>
    <property type="match status" value="2"/>
</dbReference>
<accession>A0A974BR05</accession>
<keyword evidence="9" id="KW-0472">Membrane</keyword>
<feature type="non-terminal residue" evidence="14">
    <location>
        <position position="1"/>
    </location>
</feature>
<dbReference type="InterPro" id="IPR001781">
    <property type="entry name" value="Znf_LIM"/>
</dbReference>
<dbReference type="Proteomes" id="UP000694892">
    <property type="component" value="Unassembled WGS sequence"/>
</dbReference>
<dbReference type="GO" id="GO:0005886">
    <property type="term" value="C:plasma membrane"/>
    <property type="evidence" value="ECO:0007669"/>
    <property type="project" value="UniProtKB-SubCell"/>
</dbReference>
<feature type="compositionally biased region" description="Low complexity" evidence="11">
    <location>
        <begin position="413"/>
        <end position="422"/>
    </location>
</feature>
<feature type="compositionally biased region" description="Basic and acidic residues" evidence="11">
    <location>
        <begin position="334"/>
        <end position="348"/>
    </location>
</feature>
<dbReference type="CDD" id="cd09418">
    <property type="entry name" value="LIM2_Prickle"/>
    <property type="match status" value="1"/>
</dbReference>
<comment type="subcellular location">
    <subcellularLocation>
        <location evidence="1">Cell membrane</location>
        <topology evidence="1">Peripheral membrane protein</topology>
        <orientation evidence="1">Cytoplasmic side</orientation>
    </subcellularLocation>
</comment>
<evidence type="ECO:0000256" key="7">
    <source>
        <dbReference type="ARBA" id="ARBA00022833"/>
    </source>
</evidence>
<evidence type="ECO:0000313" key="14">
    <source>
        <dbReference type="EMBL" id="OCT56497.1"/>
    </source>
</evidence>
<dbReference type="AlphaFoldDB" id="A0A974BR05"/>
<evidence type="ECO:0000256" key="11">
    <source>
        <dbReference type="SAM" id="MobiDB-lite"/>
    </source>
</evidence>
<keyword evidence="4" id="KW-1003">Cell membrane</keyword>
<dbReference type="InterPro" id="IPR047120">
    <property type="entry name" value="Pk/Esn/Tes"/>
</dbReference>
<evidence type="ECO:0000259" key="12">
    <source>
        <dbReference type="PROSITE" id="PS50023"/>
    </source>
</evidence>
<evidence type="ECO:0000256" key="5">
    <source>
        <dbReference type="ARBA" id="ARBA00022723"/>
    </source>
</evidence>
<keyword evidence="6" id="KW-0677">Repeat</keyword>
<organism evidence="14">
    <name type="scientific">Xenopus laevis</name>
    <name type="common">African clawed frog</name>
    <dbReference type="NCBI Taxonomy" id="8355"/>
    <lineage>
        <taxon>Eukaryota</taxon>
        <taxon>Metazoa</taxon>
        <taxon>Chordata</taxon>
        <taxon>Craniata</taxon>
        <taxon>Vertebrata</taxon>
        <taxon>Euteleostomi</taxon>
        <taxon>Amphibia</taxon>
        <taxon>Batrachia</taxon>
        <taxon>Anura</taxon>
        <taxon>Pipoidea</taxon>
        <taxon>Pipidae</taxon>
        <taxon>Xenopodinae</taxon>
        <taxon>Xenopus</taxon>
        <taxon>Xenopus</taxon>
    </lineage>
</organism>
<dbReference type="GO" id="GO:0009888">
    <property type="term" value="P:tissue development"/>
    <property type="evidence" value="ECO:0007669"/>
    <property type="project" value="UniProtKB-ARBA"/>
</dbReference>
<keyword evidence="5 10" id="KW-0479">Metal-binding</keyword>
<evidence type="ECO:0000256" key="6">
    <source>
        <dbReference type="ARBA" id="ARBA00022737"/>
    </source>
</evidence>
<dbReference type="Pfam" id="PF00412">
    <property type="entry name" value="LIM"/>
    <property type="match status" value="1"/>
</dbReference>
<dbReference type="CDD" id="cd09420">
    <property type="entry name" value="LIM3_Prickle"/>
    <property type="match status" value="1"/>
</dbReference>
<dbReference type="InterPro" id="IPR010442">
    <property type="entry name" value="PET_domain"/>
</dbReference>
<evidence type="ECO:0000259" key="13">
    <source>
        <dbReference type="PROSITE" id="PS51303"/>
    </source>
</evidence>
<feature type="region of interest" description="Disordered" evidence="11">
    <location>
        <begin position="374"/>
        <end position="437"/>
    </location>
</feature>
<name>A0A974BR05_XENLA</name>
<dbReference type="InterPro" id="IPR033727">
    <property type="entry name" value="LIM3_prickle"/>
</dbReference>
<sequence length="437" mass="49111">YRKICQHCQCPWEEHGHTASNQDLERSLCRLVSGSQRDSLCDSSSDSSVEKYSWVPSGLNPVQVHQFFKCFPEKKIPFINSPGEKYRLKQLLRQLPPHDSEARYCCSLQGEEEEELLLLFSQKRRLENLGRGCVRPVSGTMSGTVCQQVIFSLECTEAEGFHWHTRHFCCFECECPLGGQRYIMKDQRPFCCSCYERLYAQYCDSCGECIGIDEGQLTYGGQHWHASESCFRCGRCGVCLLGRPFLPRHGQIYCSRSCSVLNATPESSFSPSQTDLSFQKETKDVGTSTNHELDGDSINDCTLSGSRRSLSVIDQTPISRAAPIRSLHSSLRGAPKEFSRECPNRRSLPDLNSHTRTPTRVTFQLPLSSEVKESVSLSHPSFTSSSSSDEEEGYFLGEPIPLPPFLRPPGYTAPPTHAPTSTTKKKKKKKDKSCLLS</sequence>
<feature type="domain" description="PET" evidence="13">
    <location>
        <begin position="33"/>
        <end position="142"/>
    </location>
</feature>
<dbReference type="PANTHER" id="PTHR24211:SF19">
    <property type="entry name" value="PRICKLE PLANAR CELL POLARITY PROTEIN 3"/>
    <property type="match status" value="1"/>
</dbReference>
<keyword evidence="7 10" id="KW-0862">Zinc</keyword>
<dbReference type="GO" id="GO:0008270">
    <property type="term" value="F:zinc ion binding"/>
    <property type="evidence" value="ECO:0007669"/>
    <property type="project" value="InterPro"/>
</dbReference>
<keyword evidence="3" id="KW-0217">Developmental protein</keyword>
<evidence type="ECO:0000256" key="4">
    <source>
        <dbReference type="ARBA" id="ARBA00022475"/>
    </source>
</evidence>
<evidence type="ECO:0000256" key="10">
    <source>
        <dbReference type="PROSITE-ProRule" id="PRU00125"/>
    </source>
</evidence>
<gene>
    <name evidence="14" type="ORF">XELAEV_18000036mg</name>
</gene>
<evidence type="ECO:0000256" key="3">
    <source>
        <dbReference type="ARBA" id="ARBA00022473"/>
    </source>
</evidence>
<dbReference type="InterPro" id="IPR033726">
    <property type="entry name" value="LIM2_prickle"/>
</dbReference>
<feature type="compositionally biased region" description="Polar residues" evidence="11">
    <location>
        <begin position="350"/>
        <end position="362"/>
    </location>
</feature>
<evidence type="ECO:0000256" key="9">
    <source>
        <dbReference type="ARBA" id="ARBA00023136"/>
    </source>
</evidence>
<dbReference type="Pfam" id="PF06297">
    <property type="entry name" value="PET"/>
    <property type="match status" value="1"/>
</dbReference>
<proteinExistence type="inferred from homology"/>
<comment type="similarity">
    <text evidence="2">Belongs to the prickle / espinas / testin family.</text>
</comment>
<reference evidence="14" key="1">
    <citation type="submission" date="2016-05" db="EMBL/GenBank/DDBJ databases">
        <title>WGS assembly of Xenopus laevis.</title>
        <authorList>
            <person name="Session A."/>
            <person name="Uno Y."/>
            <person name="Kwon T."/>
            <person name="Chapman J."/>
            <person name="Toyoda A."/>
            <person name="Takahashi S."/>
            <person name="Fukui A."/>
            <person name="Hikosaka A."/>
            <person name="Putnam N."/>
            <person name="Stites J."/>
            <person name="Van Heeringen S."/>
            <person name="Quigley I."/>
            <person name="Heinz S."/>
            <person name="Hellsten U."/>
            <person name="Lyons J."/>
            <person name="Suzuki A."/>
            <person name="Kondo M."/>
            <person name="Ogino H."/>
            <person name="Ochi H."/>
            <person name="Bogdanovic O."/>
            <person name="Lister R."/>
            <person name="Georgiou G."/>
            <person name="Paranjpe S."/>
            <person name="Van Kruijsbergen I."/>
            <person name="Mozaffari S."/>
            <person name="Shu S."/>
            <person name="Schmutz J."/>
            <person name="Jenkins J."/>
            <person name="Grimwood J."/>
            <person name="Carlson J."/>
            <person name="Mitros T."/>
            <person name="Simakov O."/>
            <person name="Heald R."/>
            <person name="Miller K."/>
            <person name="Haudenschild C."/>
            <person name="Kuroki Y."/>
            <person name="Tanaka T."/>
            <person name="Michiue T."/>
            <person name="Watanabe M."/>
            <person name="Kinoshita T."/>
            <person name="Ohta Y."/>
            <person name="Mawaribuchi S."/>
            <person name="Suzuki Y."/>
            <person name="Haramoto Y."/>
            <person name="Yamamoto T."/>
            <person name="Takagi C."/>
            <person name="Kitzman J."/>
            <person name="Shendure J."/>
            <person name="Nakayama T."/>
            <person name="Izutsu Y."/>
            <person name="Robert J."/>
            <person name="Dichmann D."/>
            <person name="Flajnik M."/>
            <person name="Houston D."/>
            <person name="Marcotte E."/>
            <person name="Wallingford J."/>
            <person name="Ito Y."/>
            <person name="Asashima M."/>
            <person name="Ueno N."/>
            <person name="Matsuda Y."/>
            <person name="Jan Veenstra G."/>
            <person name="Fujiyama A."/>
            <person name="Harland R."/>
            <person name="Taira M."/>
            <person name="Rokhsar D.S."/>
        </authorList>
    </citation>
    <scope>NUCLEOTIDE SEQUENCE</scope>
    <source>
        <strain evidence="14">J</strain>
        <tissue evidence="14">Blood</tissue>
    </source>
</reference>
<dbReference type="PROSITE" id="PS51303">
    <property type="entry name" value="PET"/>
    <property type="match status" value="1"/>
</dbReference>
<protein>
    <submittedName>
        <fullName evidence="14">Uncharacterized protein</fullName>
    </submittedName>
</protein>
<dbReference type="EMBL" id="KV467272">
    <property type="protein sequence ID" value="OCT56497.1"/>
    <property type="molecule type" value="Genomic_DNA"/>
</dbReference>
<feature type="domain" description="LIM zinc-binding" evidence="12">
    <location>
        <begin position="141"/>
        <end position="201"/>
    </location>
</feature>